<dbReference type="EMBL" id="CP016199">
    <property type="protein sequence ID" value="ASS37455.1"/>
    <property type="molecule type" value="Genomic_DNA"/>
</dbReference>
<protein>
    <recommendedName>
        <fullName evidence="5">DNA sulfur modification protein DndD</fullName>
    </recommendedName>
</protein>
<keyword evidence="1" id="KW-0175">Coiled coil</keyword>
<evidence type="ECO:0000313" key="4">
    <source>
        <dbReference type="Proteomes" id="UP000214689"/>
    </source>
</evidence>
<feature type="coiled-coil region" evidence="1">
    <location>
        <begin position="39"/>
        <end position="87"/>
    </location>
</feature>
<accession>A0A223AR86</accession>
<feature type="compositionally biased region" description="Basic and acidic residues" evidence="2">
    <location>
        <begin position="7"/>
        <end position="20"/>
    </location>
</feature>
<proteinExistence type="predicted"/>
<dbReference type="SUPFAM" id="SSF52540">
    <property type="entry name" value="P-loop containing nucleoside triphosphate hydrolases"/>
    <property type="match status" value="1"/>
</dbReference>
<dbReference type="Proteomes" id="UP000214689">
    <property type="component" value="Chromosome"/>
</dbReference>
<organism evidence="3 4">
    <name type="scientific">Mogibacterium pumilum</name>
    <dbReference type="NCBI Taxonomy" id="86332"/>
    <lineage>
        <taxon>Bacteria</taxon>
        <taxon>Bacillati</taxon>
        <taxon>Bacillota</taxon>
        <taxon>Clostridia</taxon>
        <taxon>Peptostreptococcales</taxon>
        <taxon>Anaerovoracaceae</taxon>
        <taxon>Mogibacterium</taxon>
    </lineage>
</organism>
<reference evidence="4" key="1">
    <citation type="submission" date="2016-05" db="EMBL/GenBank/DDBJ databases">
        <authorList>
            <person name="Holder M.E."/>
            <person name="Ajami N.J."/>
            <person name="Petrosino J.F."/>
        </authorList>
    </citation>
    <scope>NUCLEOTIDE SEQUENCE [LARGE SCALE GENOMIC DNA]</scope>
    <source>
        <strain evidence="4">ATCC 700696</strain>
    </source>
</reference>
<dbReference type="Gene3D" id="3.40.50.300">
    <property type="entry name" value="P-loop containing nucleotide triphosphate hydrolases"/>
    <property type="match status" value="1"/>
</dbReference>
<feature type="region of interest" description="Disordered" evidence="2">
    <location>
        <begin position="1"/>
        <end position="20"/>
    </location>
</feature>
<sequence>MDVELDDASRQRKTVREELERHGDIAELSKDTKENAKQLATCYKKIDNLREGIQQEQEKIKEVESALATLEDKLNKLSTDKETQTAKKKVELCEAINSIFEEGIASYRDKLKHDVERDATALFVQISNDPDYTSLMINDNYGLFMVHSSGEIVPLRSSGFEHVVALSLIGALHKNAPLRGPIIMDSPFGRLDPTHKSKITQALPQMSEQIVLLAYTHEIDEQFARDTLGPTLKREYRLQRYSSFNTQIEKQ</sequence>
<dbReference type="InterPro" id="IPR027417">
    <property type="entry name" value="P-loop_NTPase"/>
</dbReference>
<name>A0A223AR86_9FIRM</name>
<evidence type="ECO:0000256" key="1">
    <source>
        <dbReference type="SAM" id="Coils"/>
    </source>
</evidence>
<evidence type="ECO:0000313" key="3">
    <source>
        <dbReference type="EMBL" id="ASS37455.1"/>
    </source>
</evidence>
<keyword evidence="4" id="KW-1185">Reference proteome</keyword>
<dbReference type="AlphaFoldDB" id="A0A223AR86"/>
<evidence type="ECO:0000256" key="2">
    <source>
        <dbReference type="SAM" id="MobiDB-lite"/>
    </source>
</evidence>
<dbReference type="OrthoDB" id="9795626at2"/>
<evidence type="ECO:0008006" key="5">
    <source>
        <dbReference type="Google" id="ProtNLM"/>
    </source>
</evidence>
<gene>
    <name evidence="3" type="ORF">AXF17_02555</name>
</gene>